<dbReference type="CDD" id="cd00093">
    <property type="entry name" value="HTH_XRE"/>
    <property type="match status" value="1"/>
</dbReference>
<evidence type="ECO:0000259" key="1">
    <source>
        <dbReference type="PROSITE" id="PS50943"/>
    </source>
</evidence>
<dbReference type="Proteomes" id="UP000050398">
    <property type="component" value="Unassembled WGS sequence"/>
</dbReference>
<proteinExistence type="predicted"/>
<dbReference type="InterPro" id="IPR010982">
    <property type="entry name" value="Lambda_DNA-bd_dom_sf"/>
</dbReference>
<evidence type="ECO:0000313" key="2">
    <source>
        <dbReference type="EMBL" id="KPL60279.1"/>
    </source>
</evidence>
<name>A0A0P6WI52_9BACI</name>
<sequence>MDKETVMFIRKENGLTQRAFAEVIRCSYSLIALVECGKRRVTSNLEHKIRTAFPDGQKRTKKRS</sequence>
<dbReference type="Gene3D" id="1.10.260.40">
    <property type="entry name" value="lambda repressor-like DNA-binding domains"/>
    <property type="match status" value="1"/>
</dbReference>
<reference evidence="2 3" key="1">
    <citation type="submission" date="2015-08" db="EMBL/GenBank/DDBJ databases">
        <title>Draft Genome Sequence of Bacillus vietnamensis UCD-SED5.</title>
        <authorList>
            <person name="Lee R.D."/>
            <person name="Jospin G."/>
            <person name="Lang J.M."/>
            <person name="Coil D.A."/>
            <person name="Eisen J.A."/>
        </authorList>
    </citation>
    <scope>NUCLEOTIDE SEQUENCE [LARGE SCALE GENOMIC DNA]</scope>
    <source>
        <strain evidence="2 3">UCD-SED5</strain>
    </source>
</reference>
<gene>
    <name evidence="2" type="ORF">AM506_06590</name>
</gene>
<comment type="caution">
    <text evidence="2">The sequence shown here is derived from an EMBL/GenBank/DDBJ whole genome shotgun (WGS) entry which is preliminary data.</text>
</comment>
<protein>
    <recommendedName>
        <fullName evidence="1">HTH cro/C1-type domain-containing protein</fullName>
    </recommendedName>
</protein>
<accession>A0A0P6WI52</accession>
<dbReference type="RefSeq" id="WP_060671698.1">
    <property type="nucleotide sequence ID" value="NZ_JBCNGU010000022.1"/>
</dbReference>
<dbReference type="OrthoDB" id="2896385at2"/>
<dbReference type="AlphaFoldDB" id="A0A0P6WI52"/>
<dbReference type="PATRIC" id="fig|218284.4.peg.2813"/>
<dbReference type="PROSITE" id="PS50943">
    <property type="entry name" value="HTH_CROC1"/>
    <property type="match status" value="1"/>
</dbReference>
<feature type="domain" description="HTH cro/C1-type" evidence="1">
    <location>
        <begin position="9"/>
        <end position="53"/>
    </location>
</feature>
<evidence type="ECO:0000313" key="3">
    <source>
        <dbReference type="Proteomes" id="UP000050398"/>
    </source>
</evidence>
<dbReference type="EMBL" id="LIXZ01000004">
    <property type="protein sequence ID" value="KPL60279.1"/>
    <property type="molecule type" value="Genomic_DNA"/>
</dbReference>
<organism evidence="2 3">
    <name type="scientific">Rossellomorea vietnamensis</name>
    <dbReference type="NCBI Taxonomy" id="218284"/>
    <lineage>
        <taxon>Bacteria</taxon>
        <taxon>Bacillati</taxon>
        <taxon>Bacillota</taxon>
        <taxon>Bacilli</taxon>
        <taxon>Bacillales</taxon>
        <taxon>Bacillaceae</taxon>
        <taxon>Rossellomorea</taxon>
    </lineage>
</organism>
<dbReference type="SUPFAM" id="SSF47413">
    <property type="entry name" value="lambda repressor-like DNA-binding domains"/>
    <property type="match status" value="1"/>
</dbReference>
<dbReference type="GO" id="GO:0003677">
    <property type="term" value="F:DNA binding"/>
    <property type="evidence" value="ECO:0007669"/>
    <property type="project" value="InterPro"/>
</dbReference>
<dbReference type="InterPro" id="IPR001387">
    <property type="entry name" value="Cro/C1-type_HTH"/>
</dbReference>